<keyword evidence="2" id="KW-0808">Transferase</keyword>
<dbReference type="CDD" id="cd00761">
    <property type="entry name" value="Glyco_tranf_GTA_type"/>
    <property type="match status" value="1"/>
</dbReference>
<dbReference type="InterPro" id="IPR050834">
    <property type="entry name" value="Glycosyltransf_2"/>
</dbReference>
<evidence type="ECO:0000313" key="3">
    <source>
        <dbReference type="Proteomes" id="UP000198779"/>
    </source>
</evidence>
<dbReference type="SUPFAM" id="SSF53448">
    <property type="entry name" value="Nucleotide-diphospho-sugar transferases"/>
    <property type="match status" value="1"/>
</dbReference>
<dbReference type="PANTHER" id="PTHR43685:SF2">
    <property type="entry name" value="GLYCOSYLTRANSFERASE 2-LIKE DOMAIN-CONTAINING PROTEIN"/>
    <property type="match status" value="1"/>
</dbReference>
<feature type="domain" description="Glycosyltransferase 2-like" evidence="1">
    <location>
        <begin position="11"/>
        <end position="150"/>
    </location>
</feature>
<dbReference type="InterPro" id="IPR029044">
    <property type="entry name" value="Nucleotide-diphossugar_trans"/>
</dbReference>
<keyword evidence="3" id="KW-1185">Reference proteome</keyword>
<dbReference type="InterPro" id="IPR001173">
    <property type="entry name" value="Glyco_trans_2-like"/>
</dbReference>
<organism evidence="2 3">
    <name type="scientific">Prevotella communis</name>
    <dbReference type="NCBI Taxonomy" id="2913614"/>
    <lineage>
        <taxon>Bacteria</taxon>
        <taxon>Pseudomonadati</taxon>
        <taxon>Bacteroidota</taxon>
        <taxon>Bacteroidia</taxon>
        <taxon>Bacteroidales</taxon>
        <taxon>Prevotellaceae</taxon>
        <taxon>Prevotella</taxon>
    </lineage>
</organism>
<name>A0A1G7VUG0_9BACT</name>
<dbReference type="RefSeq" id="WP_091816734.1">
    <property type="nucleotide sequence ID" value="NZ_FNCQ01000006.1"/>
</dbReference>
<dbReference type="GO" id="GO:0016740">
    <property type="term" value="F:transferase activity"/>
    <property type="evidence" value="ECO:0007669"/>
    <property type="project" value="UniProtKB-KW"/>
</dbReference>
<reference evidence="3" key="1">
    <citation type="submission" date="2016-10" db="EMBL/GenBank/DDBJ databases">
        <authorList>
            <person name="Varghese N."/>
            <person name="Submissions S."/>
        </authorList>
    </citation>
    <scope>NUCLEOTIDE SEQUENCE [LARGE SCALE GENOMIC DNA]</scope>
    <source>
        <strain evidence="3">BP1-148</strain>
    </source>
</reference>
<dbReference type="Pfam" id="PF00535">
    <property type="entry name" value="Glycos_transf_2"/>
    <property type="match status" value="1"/>
</dbReference>
<gene>
    <name evidence="2" type="ORF">SAMN04487901_106121</name>
</gene>
<dbReference type="AlphaFoldDB" id="A0A1G7VUG0"/>
<evidence type="ECO:0000259" key="1">
    <source>
        <dbReference type="Pfam" id="PF00535"/>
    </source>
</evidence>
<dbReference type="Gene3D" id="3.90.550.10">
    <property type="entry name" value="Spore Coat Polysaccharide Biosynthesis Protein SpsA, Chain A"/>
    <property type="match status" value="1"/>
</dbReference>
<accession>A0A1G7VUG0</accession>
<sequence length="299" mass="34989">MAQVDFRPILSLCIPIYNRLAYLEKQLQRLIEDRDLFENKIQLIISDNCSTDDLKSCCNRYEKQGLNLIYHRNETNLGPDGNFDWCFKNSGGKYIWLLGSDDIPVKGFIRYFVEQLEKGEYGLIHLAMKQIEKEPEVCHTSDDMAVNVNCWFTFMSANIIRADSLRNIDLTPYLGSFMIQVPAYINACYSNDTNLLVYKKQYFEKGSDAANNGGYNLFEVFVTNLYGIYMSFVRNGTMAKRTFIQIIKIEYRDFLLDIIVKHMIKHQKSGFSVEGGWTRLIEYYAFKPYAYFYLLKRLI</sequence>
<dbReference type="STRING" id="645274.SAMN04487901_106121"/>
<dbReference type="PANTHER" id="PTHR43685">
    <property type="entry name" value="GLYCOSYLTRANSFERASE"/>
    <property type="match status" value="1"/>
</dbReference>
<proteinExistence type="predicted"/>
<dbReference type="EMBL" id="FNCQ01000006">
    <property type="protein sequence ID" value="SDG63039.1"/>
    <property type="molecule type" value="Genomic_DNA"/>
</dbReference>
<protein>
    <submittedName>
        <fullName evidence="2">Glycosyl transferase family 2</fullName>
    </submittedName>
</protein>
<dbReference type="Proteomes" id="UP000198779">
    <property type="component" value="Unassembled WGS sequence"/>
</dbReference>
<evidence type="ECO:0000313" key="2">
    <source>
        <dbReference type="EMBL" id="SDG63039.1"/>
    </source>
</evidence>